<name>A0AAD6XPY3_9AGAR</name>
<dbReference type="EMBL" id="JARJCN010000059">
    <property type="protein sequence ID" value="KAJ7079613.1"/>
    <property type="molecule type" value="Genomic_DNA"/>
</dbReference>
<organism evidence="2 3">
    <name type="scientific">Mycena belliarum</name>
    <dbReference type="NCBI Taxonomy" id="1033014"/>
    <lineage>
        <taxon>Eukaryota</taxon>
        <taxon>Fungi</taxon>
        <taxon>Dikarya</taxon>
        <taxon>Basidiomycota</taxon>
        <taxon>Agaricomycotina</taxon>
        <taxon>Agaricomycetes</taxon>
        <taxon>Agaricomycetidae</taxon>
        <taxon>Agaricales</taxon>
        <taxon>Marasmiineae</taxon>
        <taxon>Mycenaceae</taxon>
        <taxon>Mycena</taxon>
    </lineage>
</organism>
<dbReference type="AlphaFoldDB" id="A0AAD6XPY3"/>
<reference evidence="2" key="1">
    <citation type="submission" date="2023-03" db="EMBL/GenBank/DDBJ databases">
        <title>Massive genome expansion in bonnet fungi (Mycena s.s.) driven by repeated elements and novel gene families across ecological guilds.</title>
        <authorList>
            <consortium name="Lawrence Berkeley National Laboratory"/>
            <person name="Harder C.B."/>
            <person name="Miyauchi S."/>
            <person name="Viragh M."/>
            <person name="Kuo A."/>
            <person name="Thoen E."/>
            <person name="Andreopoulos B."/>
            <person name="Lu D."/>
            <person name="Skrede I."/>
            <person name="Drula E."/>
            <person name="Henrissat B."/>
            <person name="Morin E."/>
            <person name="Kohler A."/>
            <person name="Barry K."/>
            <person name="LaButti K."/>
            <person name="Morin E."/>
            <person name="Salamov A."/>
            <person name="Lipzen A."/>
            <person name="Mereny Z."/>
            <person name="Hegedus B."/>
            <person name="Baldrian P."/>
            <person name="Stursova M."/>
            <person name="Weitz H."/>
            <person name="Taylor A."/>
            <person name="Grigoriev I.V."/>
            <person name="Nagy L.G."/>
            <person name="Martin F."/>
            <person name="Kauserud H."/>
        </authorList>
    </citation>
    <scope>NUCLEOTIDE SEQUENCE</scope>
    <source>
        <strain evidence="2">CBHHK173m</strain>
    </source>
</reference>
<protein>
    <submittedName>
        <fullName evidence="2">Uncharacterized protein</fullName>
    </submittedName>
</protein>
<keyword evidence="3" id="KW-1185">Reference proteome</keyword>
<gene>
    <name evidence="2" type="ORF">B0H15DRAFT_953977</name>
</gene>
<comment type="caution">
    <text evidence="2">The sequence shown here is derived from an EMBL/GenBank/DDBJ whole genome shotgun (WGS) entry which is preliminary data.</text>
</comment>
<feature type="region of interest" description="Disordered" evidence="1">
    <location>
        <begin position="111"/>
        <end position="145"/>
    </location>
</feature>
<accession>A0AAD6XPY3</accession>
<evidence type="ECO:0000313" key="3">
    <source>
        <dbReference type="Proteomes" id="UP001222325"/>
    </source>
</evidence>
<proteinExistence type="predicted"/>
<evidence type="ECO:0000313" key="2">
    <source>
        <dbReference type="EMBL" id="KAJ7079613.1"/>
    </source>
</evidence>
<dbReference type="Proteomes" id="UP001222325">
    <property type="component" value="Unassembled WGS sequence"/>
</dbReference>
<sequence length="261" mass="28332">MALQIEQKDALDFQVLTISASRRHCDCDPTLPLTAPTVHQQRKGSAVDPRAAFAHLRPTPTASARGLRHDFGSRDQVPGSTELIEGGGGGAELHSRQIDASERGATYRGCTRRDRERAGEEGRSGGDRLRCYTRTRTDPEGHNTETTHKLNMSVQYRSIGSRRLSRSLIPASTQRLFGRNGLQIATPFLGKTPARSALCRAETPQTHDGAFKGRPRAVRLIRASCASPAARLSADNSLQTPPSAAPRQTGCSAQLRCITRA</sequence>
<evidence type="ECO:0000256" key="1">
    <source>
        <dbReference type="SAM" id="MobiDB-lite"/>
    </source>
</evidence>
<feature type="region of interest" description="Disordered" evidence="1">
    <location>
        <begin position="231"/>
        <end position="250"/>
    </location>
</feature>